<evidence type="ECO:0000256" key="2">
    <source>
        <dbReference type="ARBA" id="ARBA00023125"/>
    </source>
</evidence>
<dbReference type="InterPro" id="IPR050397">
    <property type="entry name" value="Env_Response_Regulators"/>
</dbReference>
<evidence type="ECO:0000313" key="7">
    <source>
        <dbReference type="Proteomes" id="UP000452141"/>
    </source>
</evidence>
<dbReference type="SMART" id="SM00419">
    <property type="entry name" value="HTH_CRP"/>
    <property type="match status" value="1"/>
</dbReference>
<proteinExistence type="predicted"/>
<dbReference type="CDD" id="cd00038">
    <property type="entry name" value="CAP_ED"/>
    <property type="match status" value="1"/>
</dbReference>
<keyword evidence="1" id="KW-0805">Transcription regulation</keyword>
<evidence type="ECO:0000259" key="5">
    <source>
        <dbReference type="PROSITE" id="PS51063"/>
    </source>
</evidence>
<dbReference type="InterPro" id="IPR014710">
    <property type="entry name" value="RmlC-like_jellyroll"/>
</dbReference>
<keyword evidence="3" id="KW-0804">Transcription</keyword>
<evidence type="ECO:0000256" key="3">
    <source>
        <dbReference type="ARBA" id="ARBA00023163"/>
    </source>
</evidence>
<dbReference type="GO" id="GO:0005829">
    <property type="term" value="C:cytosol"/>
    <property type="evidence" value="ECO:0007669"/>
    <property type="project" value="TreeGrafter"/>
</dbReference>
<protein>
    <submittedName>
        <fullName evidence="6">Crp/Fnr family transcriptional regulator</fullName>
    </submittedName>
</protein>
<name>A0A844FQE1_9LACO</name>
<dbReference type="InterPro" id="IPR036390">
    <property type="entry name" value="WH_DNA-bd_sf"/>
</dbReference>
<evidence type="ECO:0000259" key="4">
    <source>
        <dbReference type="PROSITE" id="PS50042"/>
    </source>
</evidence>
<dbReference type="Gene3D" id="2.60.120.10">
    <property type="entry name" value="Jelly Rolls"/>
    <property type="match status" value="1"/>
</dbReference>
<dbReference type="InterPro" id="IPR036388">
    <property type="entry name" value="WH-like_DNA-bd_sf"/>
</dbReference>
<dbReference type="Pfam" id="PF00027">
    <property type="entry name" value="cNMP_binding"/>
    <property type="match status" value="1"/>
</dbReference>
<dbReference type="PROSITE" id="PS50042">
    <property type="entry name" value="CNMP_BINDING_3"/>
    <property type="match status" value="1"/>
</dbReference>
<dbReference type="SMART" id="SM00100">
    <property type="entry name" value="cNMP"/>
    <property type="match status" value="1"/>
</dbReference>
<evidence type="ECO:0000256" key="1">
    <source>
        <dbReference type="ARBA" id="ARBA00023015"/>
    </source>
</evidence>
<dbReference type="GO" id="GO:0003677">
    <property type="term" value="F:DNA binding"/>
    <property type="evidence" value="ECO:0007669"/>
    <property type="project" value="UniProtKB-KW"/>
</dbReference>
<dbReference type="Pfam" id="PF13545">
    <property type="entry name" value="HTH_Crp_2"/>
    <property type="match status" value="1"/>
</dbReference>
<dbReference type="SUPFAM" id="SSF46785">
    <property type="entry name" value="Winged helix' DNA-binding domain"/>
    <property type="match status" value="1"/>
</dbReference>
<evidence type="ECO:0000313" key="6">
    <source>
        <dbReference type="EMBL" id="MST80606.1"/>
    </source>
</evidence>
<comment type="caution">
    <text evidence="6">The sequence shown here is derived from an EMBL/GenBank/DDBJ whole genome shotgun (WGS) entry which is preliminary data.</text>
</comment>
<dbReference type="InterPro" id="IPR000595">
    <property type="entry name" value="cNMP-bd_dom"/>
</dbReference>
<dbReference type="CDD" id="cd00092">
    <property type="entry name" value="HTH_CRP"/>
    <property type="match status" value="1"/>
</dbReference>
<dbReference type="InterPro" id="IPR018490">
    <property type="entry name" value="cNMP-bd_dom_sf"/>
</dbReference>
<dbReference type="RefSeq" id="WP_154487530.1">
    <property type="nucleotide sequence ID" value="NZ_VUMW01000040.1"/>
</dbReference>
<dbReference type="Proteomes" id="UP000452141">
    <property type="component" value="Unassembled WGS sequence"/>
</dbReference>
<dbReference type="InterPro" id="IPR012318">
    <property type="entry name" value="HTH_CRP"/>
</dbReference>
<keyword evidence="2" id="KW-0238">DNA-binding</keyword>
<organism evidence="6 7">
    <name type="scientific">Lactobacillus equicursoris</name>
    <dbReference type="NCBI Taxonomy" id="420645"/>
    <lineage>
        <taxon>Bacteria</taxon>
        <taxon>Bacillati</taxon>
        <taxon>Bacillota</taxon>
        <taxon>Bacilli</taxon>
        <taxon>Lactobacillales</taxon>
        <taxon>Lactobacillaceae</taxon>
        <taxon>Lactobacillus</taxon>
    </lineage>
</organism>
<dbReference type="AlphaFoldDB" id="A0A844FQE1"/>
<dbReference type="SUPFAM" id="SSF51206">
    <property type="entry name" value="cAMP-binding domain-like"/>
    <property type="match status" value="1"/>
</dbReference>
<dbReference type="PANTHER" id="PTHR24567:SF26">
    <property type="entry name" value="REGULATORY PROTEIN YEIL"/>
    <property type="match status" value="1"/>
</dbReference>
<accession>A0A844FQE1</accession>
<gene>
    <name evidence="6" type="ORF">FYJ61_09265</name>
</gene>
<dbReference type="GO" id="GO:0003700">
    <property type="term" value="F:DNA-binding transcription factor activity"/>
    <property type="evidence" value="ECO:0007669"/>
    <property type="project" value="TreeGrafter"/>
</dbReference>
<reference evidence="6 7" key="1">
    <citation type="submission" date="2019-08" db="EMBL/GenBank/DDBJ databases">
        <title>In-depth cultivation of the pig gut microbiome towards novel bacterial diversity and tailored functional studies.</title>
        <authorList>
            <person name="Wylensek D."/>
            <person name="Hitch T.C.A."/>
            <person name="Clavel T."/>
        </authorList>
    </citation>
    <scope>NUCLEOTIDE SEQUENCE [LARGE SCALE GENOMIC DNA]</scope>
    <source>
        <strain evidence="6 7">WCA-470BD-2E</strain>
    </source>
</reference>
<dbReference type="Gene3D" id="1.10.10.10">
    <property type="entry name" value="Winged helix-like DNA-binding domain superfamily/Winged helix DNA-binding domain"/>
    <property type="match status" value="1"/>
</dbReference>
<dbReference type="PROSITE" id="PS51063">
    <property type="entry name" value="HTH_CRP_2"/>
    <property type="match status" value="1"/>
</dbReference>
<feature type="domain" description="Cyclic nucleotide-binding" evidence="4">
    <location>
        <begin position="10"/>
        <end position="112"/>
    </location>
</feature>
<dbReference type="PANTHER" id="PTHR24567">
    <property type="entry name" value="CRP FAMILY TRANSCRIPTIONAL REGULATORY PROTEIN"/>
    <property type="match status" value="1"/>
</dbReference>
<sequence length="209" mass="23823">MMLCVQLVPLFQDLSLDEQAKLEALLTHHHFHKGETVLAPKQPAPLIILEKGEVKVMQYLENGAERLQKVLKSGDYIGENWLFGQENESIFLEASKDSELCFMRAADFKQLLIQLPSLSYQLLKYTVEHANELIVRDSYLSLSRTEDRLYSYLSDLALAESSDTITLPLALKDLAAYLGTTPETISRMFAKLIKKEQVKKLDASRYQLL</sequence>
<feature type="domain" description="HTH crp-type" evidence="5">
    <location>
        <begin position="143"/>
        <end position="209"/>
    </location>
</feature>
<dbReference type="EMBL" id="VUMW01000040">
    <property type="protein sequence ID" value="MST80606.1"/>
    <property type="molecule type" value="Genomic_DNA"/>
</dbReference>